<evidence type="ECO:0000313" key="9">
    <source>
        <dbReference type="Proteomes" id="UP001165160"/>
    </source>
</evidence>
<keyword evidence="9" id="KW-1185">Reference proteome</keyword>
<accession>A0A9W7BDF7</accession>
<dbReference type="GO" id="GO:0019478">
    <property type="term" value="P:D-amino acid catabolic process"/>
    <property type="evidence" value="ECO:0007669"/>
    <property type="project" value="TreeGrafter"/>
</dbReference>
<keyword evidence="3" id="KW-0285">Flavoprotein</keyword>
<gene>
    <name evidence="8" type="ORF">TrVE_jg2663</name>
</gene>
<dbReference type="Gene3D" id="3.40.50.720">
    <property type="entry name" value="NAD(P)-binding Rossmann-like Domain"/>
    <property type="match status" value="1"/>
</dbReference>
<evidence type="ECO:0000256" key="3">
    <source>
        <dbReference type="ARBA" id="ARBA00022630"/>
    </source>
</evidence>
<evidence type="ECO:0000256" key="1">
    <source>
        <dbReference type="ARBA" id="ARBA00001974"/>
    </source>
</evidence>
<comment type="similarity">
    <text evidence="2">Belongs to the DAMOX/DASOX family.</text>
</comment>
<evidence type="ECO:0000259" key="7">
    <source>
        <dbReference type="Pfam" id="PF01266"/>
    </source>
</evidence>
<feature type="compositionally biased region" description="Polar residues" evidence="6">
    <location>
        <begin position="113"/>
        <end position="124"/>
    </location>
</feature>
<dbReference type="GO" id="GO:0003884">
    <property type="term" value="F:D-amino-acid oxidase activity"/>
    <property type="evidence" value="ECO:0007669"/>
    <property type="project" value="InterPro"/>
</dbReference>
<dbReference type="AlphaFoldDB" id="A0A9W7BDF7"/>
<reference evidence="9" key="1">
    <citation type="journal article" date="2023" name="Commun. Biol.">
        <title>Genome analysis of Parmales, the sister group of diatoms, reveals the evolutionary specialization of diatoms from phago-mixotrophs to photoautotrophs.</title>
        <authorList>
            <person name="Ban H."/>
            <person name="Sato S."/>
            <person name="Yoshikawa S."/>
            <person name="Yamada K."/>
            <person name="Nakamura Y."/>
            <person name="Ichinomiya M."/>
            <person name="Sato N."/>
            <person name="Blanc-Mathieu R."/>
            <person name="Endo H."/>
            <person name="Kuwata A."/>
            <person name="Ogata H."/>
        </authorList>
    </citation>
    <scope>NUCLEOTIDE SEQUENCE [LARGE SCALE GENOMIC DNA]</scope>
    <source>
        <strain evidence="9">NIES 3699</strain>
    </source>
</reference>
<name>A0A9W7BDF7_9STRA</name>
<evidence type="ECO:0000313" key="8">
    <source>
        <dbReference type="EMBL" id="GMH85920.1"/>
    </source>
</evidence>
<feature type="domain" description="FAD dependent oxidoreductase" evidence="7">
    <location>
        <begin position="194"/>
        <end position="374"/>
    </location>
</feature>
<evidence type="ECO:0000256" key="2">
    <source>
        <dbReference type="ARBA" id="ARBA00006730"/>
    </source>
</evidence>
<feature type="region of interest" description="Disordered" evidence="6">
    <location>
        <begin position="106"/>
        <end position="133"/>
    </location>
</feature>
<dbReference type="EMBL" id="BRXX01000054">
    <property type="protein sequence ID" value="GMH85920.1"/>
    <property type="molecule type" value="Genomic_DNA"/>
</dbReference>
<dbReference type="PANTHER" id="PTHR11530">
    <property type="entry name" value="D-AMINO ACID OXIDASE"/>
    <property type="match status" value="1"/>
</dbReference>
<dbReference type="Gene3D" id="3.30.9.10">
    <property type="entry name" value="D-Amino Acid Oxidase, subunit A, domain 2"/>
    <property type="match status" value="1"/>
</dbReference>
<dbReference type="GO" id="GO:0005737">
    <property type="term" value="C:cytoplasm"/>
    <property type="evidence" value="ECO:0007669"/>
    <property type="project" value="TreeGrafter"/>
</dbReference>
<sequence>MSACQRVLIVGSGILGLRTATQLLRNGHKVTIRSAAAPLALSGKDAPASPGAGGLWMPFHCDDERVEKWAKHQLEEYLEMIAVQPMLGFNNSSPSPYTQITSLLPSNPPSTSVKSADTGTYVPTTSPPPSWATDPRLNYQTLNMHQLDWQKDVAKIHVPSALLSSYTDCATFEAPIVDSPKILQSHLKFFTNHENGGDIVTDKHYPSIDSILLDSTEHDVIVNCTGYGSASLMSDASMTSGRGCLKYFRRKPHFNTCILIDDPPIGCDERPVYCIPRGDLVAVGGFYLEGDEEPNMRPEEREILEENAQMLLGEFGDGSKWEEVGEWVGLRPVRNGGVKLGVNEDITQTKWIDCYGHGGSGWTVASGCAEEIASIIEES</sequence>
<dbReference type="InterPro" id="IPR023209">
    <property type="entry name" value="DAO"/>
</dbReference>
<keyword evidence="4" id="KW-0274">FAD</keyword>
<dbReference type="InterPro" id="IPR006076">
    <property type="entry name" value="FAD-dep_OxRdtase"/>
</dbReference>
<dbReference type="Pfam" id="PF01266">
    <property type="entry name" value="DAO"/>
    <property type="match status" value="1"/>
</dbReference>
<proteinExistence type="inferred from homology"/>
<dbReference type="SUPFAM" id="SSF51971">
    <property type="entry name" value="Nucleotide-binding domain"/>
    <property type="match status" value="1"/>
</dbReference>
<evidence type="ECO:0000256" key="4">
    <source>
        <dbReference type="ARBA" id="ARBA00022827"/>
    </source>
</evidence>
<dbReference type="Proteomes" id="UP001165160">
    <property type="component" value="Unassembled WGS sequence"/>
</dbReference>
<comment type="caution">
    <text evidence="8">The sequence shown here is derived from an EMBL/GenBank/DDBJ whole genome shotgun (WGS) entry which is preliminary data.</text>
</comment>
<dbReference type="SUPFAM" id="SSF54373">
    <property type="entry name" value="FAD-linked reductases, C-terminal domain"/>
    <property type="match status" value="1"/>
</dbReference>
<organism evidence="8 9">
    <name type="scientific">Triparma verrucosa</name>
    <dbReference type="NCBI Taxonomy" id="1606542"/>
    <lineage>
        <taxon>Eukaryota</taxon>
        <taxon>Sar</taxon>
        <taxon>Stramenopiles</taxon>
        <taxon>Ochrophyta</taxon>
        <taxon>Bolidophyceae</taxon>
        <taxon>Parmales</taxon>
        <taxon>Triparmaceae</taxon>
        <taxon>Triparma</taxon>
    </lineage>
</organism>
<dbReference type="PANTHER" id="PTHR11530:SF11">
    <property type="entry name" value="D-ASPARTATE OXIDASE"/>
    <property type="match status" value="1"/>
</dbReference>
<comment type="cofactor">
    <cofactor evidence="1">
        <name>FAD</name>
        <dbReference type="ChEBI" id="CHEBI:57692"/>
    </cofactor>
</comment>
<keyword evidence="5" id="KW-0560">Oxidoreductase</keyword>
<protein>
    <recommendedName>
        <fullName evidence="7">FAD dependent oxidoreductase domain-containing protein</fullName>
    </recommendedName>
</protein>
<dbReference type="GO" id="GO:0071949">
    <property type="term" value="F:FAD binding"/>
    <property type="evidence" value="ECO:0007669"/>
    <property type="project" value="InterPro"/>
</dbReference>
<evidence type="ECO:0000256" key="6">
    <source>
        <dbReference type="SAM" id="MobiDB-lite"/>
    </source>
</evidence>
<evidence type="ECO:0000256" key="5">
    <source>
        <dbReference type="ARBA" id="ARBA00023002"/>
    </source>
</evidence>